<dbReference type="NCBIfam" id="TIGR03085">
    <property type="entry name" value="TIGR03085 family metal-binding protein"/>
    <property type="match status" value="1"/>
</dbReference>
<dbReference type="EMBL" id="CP003169">
    <property type="protein sequence ID" value="AEV72360.1"/>
    <property type="molecule type" value="Genomic_DNA"/>
</dbReference>
<sequence>MSVANDERAALVRTLHTVGPDAPTLCPGWTTRQLAAHLLARERRPEALLGIGVPRFAARRHRIEQQIATGHEWTELVDRLASGPPVYSPLRWLNRVANIHEMFVHHEDVRRAVPGWTPRPLDEHAVAALRRLARIFGPVVTPGVPARVTFRTPDGAALAQFGSGPDITVTGAPGELLLFAFGRNEIRVEFAGDTDVVDAVRSAERRF</sequence>
<protein>
    <submittedName>
        <fullName evidence="1">TIGR03085 family protein</fullName>
    </submittedName>
</protein>
<dbReference type="SUPFAM" id="SSF109854">
    <property type="entry name" value="DinB/YfiT-like putative metalloenzymes"/>
    <property type="match status" value="1"/>
</dbReference>
<keyword evidence="2" id="KW-1185">Reference proteome</keyword>
<dbReference type="Proteomes" id="UP000005442">
    <property type="component" value="Chromosome"/>
</dbReference>
<evidence type="ECO:0000313" key="1">
    <source>
        <dbReference type="EMBL" id="AEV72360.1"/>
    </source>
</evidence>
<dbReference type="InterPro" id="IPR017519">
    <property type="entry name" value="CHP03085"/>
</dbReference>
<dbReference type="OrthoDB" id="3268903at2"/>
<dbReference type="STRING" id="710685.MycrhN_1748"/>
<name>G8RL98_MYCRN</name>
<dbReference type="HOGENOM" id="CLU_1287934_0_0_11"/>
<evidence type="ECO:0000313" key="2">
    <source>
        <dbReference type="Proteomes" id="UP000005442"/>
    </source>
</evidence>
<accession>G8RL98</accession>
<dbReference type="AlphaFoldDB" id="G8RL98"/>
<proteinExistence type="predicted"/>
<dbReference type="InterPro" id="IPR017517">
    <property type="entry name" value="Maleyloyr_isom"/>
</dbReference>
<dbReference type="RefSeq" id="WP_014210174.1">
    <property type="nucleotide sequence ID" value="NC_016604.1"/>
</dbReference>
<dbReference type="eggNOG" id="COG0243">
    <property type="taxonomic scope" value="Bacteria"/>
</dbReference>
<dbReference type="NCBIfam" id="TIGR03083">
    <property type="entry name" value="maleylpyruvate isomerase family mycothiol-dependent enzyme"/>
    <property type="match status" value="1"/>
</dbReference>
<dbReference type="PATRIC" id="fig|710685.3.peg.1756"/>
<dbReference type="InterPro" id="IPR034660">
    <property type="entry name" value="DinB/YfiT-like"/>
</dbReference>
<gene>
    <name evidence="1" type="ordered locus">MycrhN_1748</name>
</gene>
<reference evidence="1 2" key="1">
    <citation type="submission" date="2011-12" db="EMBL/GenBank/DDBJ databases">
        <title>Complete sequence of Mycobacterium rhodesiae NBB3.</title>
        <authorList>
            <consortium name="US DOE Joint Genome Institute"/>
            <person name="Lucas S."/>
            <person name="Han J."/>
            <person name="Lapidus A."/>
            <person name="Cheng J.-F."/>
            <person name="Goodwin L."/>
            <person name="Pitluck S."/>
            <person name="Peters L."/>
            <person name="Mikhailova N."/>
            <person name="Gu W."/>
            <person name="Detter J.C."/>
            <person name="Han C."/>
            <person name="Tapia R."/>
            <person name="Land M."/>
            <person name="Hauser L."/>
            <person name="Kyrpides N."/>
            <person name="Ivanova N."/>
            <person name="Pagani I."/>
            <person name="Mattes T."/>
            <person name="Holmes A."/>
            <person name="Rutledge P."/>
            <person name="Paulsen I."/>
            <person name="Coleman N."/>
            <person name="Woyke T."/>
        </authorList>
    </citation>
    <scope>NUCLEOTIDE SEQUENCE [LARGE SCALE GENOMIC DNA]</scope>
    <source>
        <strain evidence="1 2">NBB3</strain>
    </source>
</reference>
<organism evidence="1 2">
    <name type="scientific">Mycolicibacterium rhodesiae (strain NBB3)</name>
    <name type="common">Mycobacterium rhodesiae</name>
    <dbReference type="NCBI Taxonomy" id="710685"/>
    <lineage>
        <taxon>Bacteria</taxon>
        <taxon>Bacillati</taxon>
        <taxon>Actinomycetota</taxon>
        <taxon>Actinomycetes</taxon>
        <taxon>Mycobacteriales</taxon>
        <taxon>Mycobacteriaceae</taxon>
        <taxon>Mycolicibacterium</taxon>
    </lineage>
</organism>
<dbReference type="KEGG" id="mrh:MycrhN_1748"/>